<dbReference type="GO" id="GO:0010181">
    <property type="term" value="F:FMN binding"/>
    <property type="evidence" value="ECO:0007669"/>
    <property type="project" value="InterPro"/>
</dbReference>
<keyword evidence="11" id="KW-1185">Reference proteome</keyword>
<evidence type="ECO:0000256" key="6">
    <source>
        <dbReference type="PIRSR" id="PIRSR000138-1"/>
    </source>
</evidence>
<dbReference type="PANTHER" id="PTHR10578:SF107">
    <property type="entry name" value="2-HYDROXYACID OXIDASE 1"/>
    <property type="match status" value="1"/>
</dbReference>
<feature type="binding site" evidence="7">
    <location>
        <position position="156"/>
    </location>
    <ligand>
        <name>FMN</name>
        <dbReference type="ChEBI" id="CHEBI:58210"/>
    </ligand>
</feature>
<name>A0A0W0TN02_9GAMM</name>
<feature type="binding site" evidence="7">
    <location>
        <position position="246"/>
    </location>
    <ligand>
        <name>FMN</name>
        <dbReference type="ChEBI" id="CHEBI:58210"/>
    </ligand>
</feature>
<comment type="cofactor">
    <cofactor evidence="1">
        <name>FMN</name>
        <dbReference type="ChEBI" id="CHEBI:58210"/>
    </cofactor>
</comment>
<evidence type="ECO:0000259" key="8">
    <source>
        <dbReference type="PROSITE" id="PS51349"/>
    </source>
</evidence>
<reference evidence="9 11" key="1">
    <citation type="submission" date="2015-11" db="EMBL/GenBank/DDBJ databases">
        <title>Genomic analysis of 38 Legionella species identifies large and diverse effector repertoires.</title>
        <authorList>
            <person name="Burstein D."/>
            <person name="Amaro F."/>
            <person name="Zusman T."/>
            <person name="Lifshitz Z."/>
            <person name="Cohen O."/>
            <person name="Gilbert J.A."/>
            <person name="Pupko T."/>
            <person name="Shuman H.A."/>
            <person name="Segal G."/>
        </authorList>
    </citation>
    <scope>NUCLEOTIDE SEQUENCE [LARGE SCALE GENOMIC DNA]</scope>
    <source>
        <strain evidence="9 11">WO-44C</strain>
    </source>
</reference>
<feature type="active site" description="Proton acceptor" evidence="6">
    <location>
        <position position="248"/>
    </location>
</feature>
<dbReference type="InterPro" id="IPR008259">
    <property type="entry name" value="FMN_hydac_DH_AS"/>
</dbReference>
<evidence type="ECO:0000256" key="2">
    <source>
        <dbReference type="ARBA" id="ARBA00022630"/>
    </source>
</evidence>
<feature type="binding site" evidence="7">
    <location>
        <begin position="77"/>
        <end position="79"/>
    </location>
    <ligand>
        <name>FMN</name>
        <dbReference type="ChEBI" id="CHEBI:58210"/>
    </ligand>
</feature>
<organism evidence="9 11">
    <name type="scientific">Legionella feeleii</name>
    <dbReference type="NCBI Taxonomy" id="453"/>
    <lineage>
        <taxon>Bacteria</taxon>
        <taxon>Pseudomonadati</taxon>
        <taxon>Pseudomonadota</taxon>
        <taxon>Gammaproteobacteria</taxon>
        <taxon>Legionellales</taxon>
        <taxon>Legionellaceae</taxon>
        <taxon>Legionella</taxon>
    </lineage>
</organism>
<keyword evidence="3 7" id="KW-0288">FMN</keyword>
<dbReference type="InterPro" id="IPR000262">
    <property type="entry name" value="FMN-dep_DH"/>
</dbReference>
<dbReference type="GO" id="GO:0003973">
    <property type="term" value="F:(S)-2-hydroxy-acid oxidase activity"/>
    <property type="evidence" value="ECO:0007669"/>
    <property type="project" value="UniProtKB-EC"/>
</dbReference>
<gene>
    <name evidence="10" type="primary">lldD</name>
    <name evidence="9" type="ORF">Lfee_1872</name>
    <name evidence="10" type="ORF">NCTC12022_02310</name>
</gene>
<evidence type="ECO:0000256" key="7">
    <source>
        <dbReference type="PIRSR" id="PIRSR000138-2"/>
    </source>
</evidence>
<dbReference type="PROSITE" id="PS51349">
    <property type="entry name" value="FMN_HYDROXY_ACID_DH_2"/>
    <property type="match status" value="1"/>
</dbReference>
<evidence type="ECO:0000256" key="1">
    <source>
        <dbReference type="ARBA" id="ARBA00001917"/>
    </source>
</evidence>
<dbReference type="PROSITE" id="PS00557">
    <property type="entry name" value="FMN_HYDROXY_ACID_DH_1"/>
    <property type="match status" value="1"/>
</dbReference>
<dbReference type="Proteomes" id="UP000251942">
    <property type="component" value="Unassembled WGS sequence"/>
</dbReference>
<keyword evidence="2 7" id="KW-0285">Flavoprotein</keyword>
<evidence type="ECO:0000313" key="10">
    <source>
        <dbReference type="EMBL" id="SPX61569.1"/>
    </source>
</evidence>
<reference evidence="10 12" key="2">
    <citation type="submission" date="2018-06" db="EMBL/GenBank/DDBJ databases">
        <authorList>
            <consortium name="Pathogen Informatics"/>
            <person name="Doyle S."/>
        </authorList>
    </citation>
    <scope>NUCLEOTIDE SEQUENCE [LARGE SCALE GENOMIC DNA]</scope>
    <source>
        <strain evidence="10 12">NCTC12022</strain>
    </source>
</reference>
<dbReference type="EC" id="1.1.2.3" evidence="10"/>
<dbReference type="PIRSF" id="PIRSF000138">
    <property type="entry name" value="Al-hdrx_acd_dh"/>
    <property type="match status" value="1"/>
</dbReference>
<dbReference type="OrthoDB" id="9770452at2"/>
<feature type="binding site" evidence="7">
    <location>
        <position position="224"/>
    </location>
    <ligand>
        <name>FMN</name>
        <dbReference type="ChEBI" id="CHEBI:58210"/>
    </ligand>
</feature>
<evidence type="ECO:0000313" key="11">
    <source>
        <dbReference type="Proteomes" id="UP000054698"/>
    </source>
</evidence>
<dbReference type="EMBL" id="UASS01000022">
    <property type="protein sequence ID" value="SPX61569.1"/>
    <property type="molecule type" value="Genomic_DNA"/>
</dbReference>
<dbReference type="PANTHER" id="PTHR10578">
    <property type="entry name" value="S -2-HYDROXY-ACID OXIDASE-RELATED"/>
    <property type="match status" value="1"/>
</dbReference>
<dbReference type="PATRIC" id="fig|453.4.peg.2053"/>
<feature type="binding site" evidence="7">
    <location>
        <position position="251"/>
    </location>
    <ligand>
        <name>glyoxylate</name>
        <dbReference type="ChEBI" id="CHEBI:36655"/>
    </ligand>
</feature>
<evidence type="ECO:0000313" key="12">
    <source>
        <dbReference type="Proteomes" id="UP000251942"/>
    </source>
</evidence>
<dbReference type="GO" id="GO:0004460">
    <property type="term" value="F:L-lactate dehydrogenase (cytochrome) activity"/>
    <property type="evidence" value="ECO:0007669"/>
    <property type="project" value="UniProtKB-EC"/>
</dbReference>
<proteinExistence type="inferred from homology"/>
<feature type="binding site" evidence="7">
    <location>
        <position position="248"/>
    </location>
    <ligand>
        <name>glyoxylate</name>
        <dbReference type="ChEBI" id="CHEBI:36655"/>
    </ligand>
</feature>
<evidence type="ECO:0000313" key="9">
    <source>
        <dbReference type="EMBL" id="KTC96960.1"/>
    </source>
</evidence>
<feature type="domain" description="FMN hydroxy acid dehydrogenase" evidence="8">
    <location>
        <begin position="1"/>
        <end position="353"/>
    </location>
</feature>
<dbReference type="InterPro" id="IPR037396">
    <property type="entry name" value="FMN_HAD"/>
</dbReference>
<feature type="binding site" evidence="7">
    <location>
        <begin position="302"/>
        <end position="303"/>
    </location>
    <ligand>
        <name>FMN</name>
        <dbReference type="ChEBI" id="CHEBI:58210"/>
    </ligand>
</feature>
<dbReference type="FunFam" id="3.20.20.70:FF:000029">
    <property type="entry name" value="L-lactate dehydrogenase"/>
    <property type="match status" value="1"/>
</dbReference>
<protein>
    <submittedName>
        <fullName evidence="9">FMN-dependent dehydrogenase</fullName>
        <ecNumber evidence="10">1.1.2.3</ecNumber>
        <ecNumber evidence="9">1.1.3.15</ecNumber>
    </submittedName>
</protein>
<comment type="similarity">
    <text evidence="5">Belongs to the FMN-dependent alpha-hydroxy acid dehydrogenase family.</text>
</comment>
<dbReference type="CDD" id="cd02809">
    <property type="entry name" value="alpha_hydroxyacid_oxid_FMN"/>
    <property type="match status" value="1"/>
</dbReference>
<dbReference type="EC" id="1.1.3.15" evidence="9"/>
<dbReference type="EMBL" id="LNYB01000080">
    <property type="protein sequence ID" value="KTC96960.1"/>
    <property type="molecule type" value="Genomic_DNA"/>
</dbReference>
<evidence type="ECO:0000256" key="5">
    <source>
        <dbReference type="ARBA" id="ARBA00024042"/>
    </source>
</evidence>
<feature type="binding site" evidence="7">
    <location>
        <position position="165"/>
    </location>
    <ligand>
        <name>glyoxylate</name>
        <dbReference type="ChEBI" id="CHEBI:36655"/>
    </ligand>
</feature>
<dbReference type="Pfam" id="PF01070">
    <property type="entry name" value="FMN_dh"/>
    <property type="match status" value="1"/>
</dbReference>
<dbReference type="STRING" id="453.Lfee_1872"/>
<dbReference type="RefSeq" id="WP_058446099.1">
    <property type="nucleotide sequence ID" value="NZ_CAAAHT010000007.1"/>
</dbReference>
<dbReference type="AlphaFoldDB" id="A0A0W0TN02"/>
<sequence length="355" mass="39100">MTAVKISDYRYLAQQKISKEIFDFIEGGACDEITRKNNRNAFDKVDIRPFCLRDVATIDSTAKLIGYPIPTPLLLAPTAFHQLVDASGELSTAKAAKSLGIPMVVSSMSNKPLEEIAAQSKHQQLWFQVYIFKERAITEELVRRAEQAGYKAIVLTVGVPFSGKRERDIKNLFSLPKQLTTGNFKSNVNAEVIYDFTAAQLDPSITWRDVEWLKTITPLPLILKGILNPLDAKEACQLNVDGIIVSNHGGRQLDTTEATLLALPDISKAVGGRTMILLDGGIERGTDIFKAIAWGADAVMLGRPVLWALAVDGERGVLTMLSMLISELEMAMKLAGCNTIKAVKDFGPHLRLRNF</sequence>
<dbReference type="Proteomes" id="UP000054698">
    <property type="component" value="Unassembled WGS sequence"/>
</dbReference>
<accession>A0A0W0TN02</accession>
<evidence type="ECO:0000256" key="4">
    <source>
        <dbReference type="ARBA" id="ARBA00023002"/>
    </source>
</evidence>
<evidence type="ECO:0000256" key="3">
    <source>
        <dbReference type="ARBA" id="ARBA00022643"/>
    </source>
</evidence>
<dbReference type="Gene3D" id="3.20.20.70">
    <property type="entry name" value="Aldolase class I"/>
    <property type="match status" value="1"/>
</dbReference>
<feature type="binding site" evidence="7">
    <location>
        <position position="130"/>
    </location>
    <ligand>
        <name>FMN</name>
        <dbReference type="ChEBI" id="CHEBI:58210"/>
    </ligand>
</feature>
<dbReference type="SUPFAM" id="SSF51395">
    <property type="entry name" value="FMN-linked oxidoreductases"/>
    <property type="match status" value="1"/>
</dbReference>
<feature type="binding site" evidence="7">
    <location>
        <position position="106"/>
    </location>
    <ligand>
        <name>FMN</name>
        <dbReference type="ChEBI" id="CHEBI:58210"/>
    </ligand>
</feature>
<keyword evidence="4 9" id="KW-0560">Oxidoreductase</keyword>
<feature type="binding site" evidence="7">
    <location>
        <position position="128"/>
    </location>
    <ligand>
        <name>FMN</name>
        <dbReference type="ChEBI" id="CHEBI:58210"/>
    </ligand>
</feature>
<dbReference type="InterPro" id="IPR012133">
    <property type="entry name" value="Alpha-hydoxy_acid_DH_FMN"/>
</dbReference>
<dbReference type="InterPro" id="IPR013785">
    <property type="entry name" value="Aldolase_TIM"/>
</dbReference>